<dbReference type="STRING" id="3218.A0A2K1J8W0"/>
<feature type="compositionally biased region" description="Basic residues" evidence="9">
    <location>
        <begin position="195"/>
        <end position="211"/>
    </location>
</feature>
<keyword evidence="6" id="KW-1015">Disulfide bond</keyword>
<evidence type="ECO:0000313" key="11">
    <source>
        <dbReference type="EnsemblPlants" id="Pp3c16_16260V3.1"/>
    </source>
</evidence>
<dbReference type="RefSeq" id="XP_024399592.1">
    <property type="nucleotide sequence ID" value="XM_024543824.2"/>
</dbReference>
<dbReference type="GeneID" id="112293882"/>
<dbReference type="RefSeq" id="XP_024399594.1">
    <property type="nucleotide sequence ID" value="XM_024543826.2"/>
</dbReference>
<dbReference type="InterPro" id="IPR008597">
    <property type="entry name" value="Invert_lysozyme"/>
</dbReference>
<dbReference type="Gramene" id="Pp3c16_16260V3.1">
    <property type="protein sequence ID" value="Pp3c16_16260V3.1"/>
    <property type="gene ID" value="Pp3c16_16260"/>
</dbReference>
<reference evidence="11" key="3">
    <citation type="submission" date="2020-12" db="UniProtKB">
        <authorList>
            <consortium name="EnsemblPlants"/>
        </authorList>
    </citation>
    <scope>IDENTIFICATION</scope>
</reference>
<evidence type="ECO:0000256" key="6">
    <source>
        <dbReference type="ARBA" id="ARBA00023157"/>
    </source>
</evidence>
<evidence type="ECO:0000313" key="10">
    <source>
        <dbReference type="EMBL" id="PNR37949.1"/>
    </source>
</evidence>
<name>A0A2K1J8W0_PHYPA</name>
<dbReference type="Gramene" id="Pp3c16_16260V3.3">
    <property type="protein sequence ID" value="Pp3c16_16260V3.3"/>
    <property type="gene ID" value="Pp3c16_16260"/>
</dbReference>
<organism evidence="10">
    <name type="scientific">Physcomitrium patens</name>
    <name type="common">Spreading-leaved earth moss</name>
    <name type="synonym">Physcomitrella patens</name>
    <dbReference type="NCBI Taxonomy" id="3218"/>
    <lineage>
        <taxon>Eukaryota</taxon>
        <taxon>Viridiplantae</taxon>
        <taxon>Streptophyta</taxon>
        <taxon>Embryophyta</taxon>
        <taxon>Bryophyta</taxon>
        <taxon>Bryophytina</taxon>
        <taxon>Bryopsida</taxon>
        <taxon>Funariidae</taxon>
        <taxon>Funariales</taxon>
        <taxon>Funariaceae</taxon>
        <taxon>Physcomitrium</taxon>
    </lineage>
</organism>
<feature type="region of interest" description="Disordered" evidence="9">
    <location>
        <begin position="177"/>
        <end position="215"/>
    </location>
</feature>
<dbReference type="EMBL" id="ABEU02000016">
    <property type="protein sequence ID" value="PNR37949.1"/>
    <property type="molecule type" value="Genomic_DNA"/>
</dbReference>
<dbReference type="GO" id="GO:0031640">
    <property type="term" value="P:killing of cells of another organism"/>
    <property type="evidence" value="ECO:0007669"/>
    <property type="project" value="UniProtKB-KW"/>
</dbReference>
<dbReference type="EnsemblPlants" id="Pp3c16_16260V3.1">
    <property type="protein sequence ID" value="Pp3c16_16260V3.1"/>
    <property type="gene ID" value="Pp3c16_16260"/>
</dbReference>
<reference evidence="10 12" key="2">
    <citation type="journal article" date="2018" name="Plant J.">
        <title>The Physcomitrella patens chromosome-scale assembly reveals moss genome structure and evolution.</title>
        <authorList>
            <person name="Lang D."/>
            <person name="Ullrich K.K."/>
            <person name="Murat F."/>
            <person name="Fuchs J."/>
            <person name="Jenkins J."/>
            <person name="Haas F.B."/>
            <person name="Piednoel M."/>
            <person name="Gundlach H."/>
            <person name="Van Bel M."/>
            <person name="Meyberg R."/>
            <person name="Vives C."/>
            <person name="Morata J."/>
            <person name="Symeonidi A."/>
            <person name="Hiss M."/>
            <person name="Muchero W."/>
            <person name="Kamisugi Y."/>
            <person name="Saleh O."/>
            <person name="Blanc G."/>
            <person name="Decker E.L."/>
            <person name="van Gessel N."/>
            <person name="Grimwood J."/>
            <person name="Hayes R.D."/>
            <person name="Graham S.W."/>
            <person name="Gunter L.E."/>
            <person name="McDaniel S.F."/>
            <person name="Hoernstein S.N.W."/>
            <person name="Larsson A."/>
            <person name="Li F.W."/>
            <person name="Perroud P.F."/>
            <person name="Phillips J."/>
            <person name="Ranjan P."/>
            <person name="Rokshar D.S."/>
            <person name="Rothfels C.J."/>
            <person name="Schneider L."/>
            <person name="Shu S."/>
            <person name="Stevenson D.W."/>
            <person name="Thummler F."/>
            <person name="Tillich M."/>
            <person name="Villarreal Aguilar J.C."/>
            <person name="Widiez T."/>
            <person name="Wong G.K."/>
            <person name="Wymore A."/>
            <person name="Zhang Y."/>
            <person name="Zimmer A.D."/>
            <person name="Quatrano R.S."/>
            <person name="Mayer K.F.X."/>
            <person name="Goodstein D."/>
            <person name="Casacuberta J.M."/>
            <person name="Vandepoele K."/>
            <person name="Reski R."/>
            <person name="Cuming A.C."/>
            <person name="Tuskan G.A."/>
            <person name="Maumus F."/>
            <person name="Salse J."/>
            <person name="Schmutz J."/>
            <person name="Rensing S.A."/>
        </authorList>
    </citation>
    <scope>NUCLEOTIDE SEQUENCE [LARGE SCALE GENOMIC DNA]</scope>
    <source>
        <strain evidence="11 12">cv. Gransden 2004</strain>
    </source>
</reference>
<feature type="compositionally biased region" description="Basic and acidic residues" evidence="9">
    <location>
        <begin position="839"/>
        <end position="848"/>
    </location>
</feature>
<sequence>MHARRKFQNAWEKNRIAGLNLQGEVKNHKKFLNSIVLLRSPEAYHADTWKHHKLFARSHCRDLYHADKTVLAYLSKYCKDTLVKKDWESPSKTHNVRCLVSGERRGAAREKTMYYWRKFSPRLQNLNSDAYSHYSSIQASRSSRMILGCHQFCKSDGVKVSKPSDKIRGISMPARISDSSFSSTRKGGKTSTTLRKSKVKKSGKGRLHRAGATHQGCRRIEAMTRTPSKASNLIQLSPLVLRRSLIRFKWHLSKERTSGRGLPRGALHLGSSSFYFSAKMENAAIRIQAQWRMYLATNQYRCLRHATLTMQRRWREEKRLSSSIAVVIDSTKKEMDFADCVNSEVDGEINESDELDPGTPYESPCKNSIEKESQRNLKAAGFAVKRLYEDNISAIQEDEIFSEFLSFLPCSEYDSRDSDFVNPSRICSQLQEENGCKNLDPLLNPWLFDMCALDVPASSPAKELAFAKISIDGSLPPTPMKDWTSHKREAGESSPAEPDIKHSSLLDLFELPHSPTKDWASPTCEGEKSNFFVEISPCGGFKEDRLHLPNEWFIDLDVSDTPESCWGTSMVTNVSFTSPSNPNSKSQHGLIGQKMTSSSCRALMCIPEEPDLNVLTFHPIKECAVKTPIIDEPTFQISPKITDPSRWRDKAFSKDDVDSFRWAPSAIAPSKSCGLGSYVSVPPALENELLDELNKLMLGCPDPVMGPSDDSRSLASSCESANDFYMTRSVRSFQTKTVNTANDETFVSSIFSFESARKLDFCLKDEHGPEVLQPATSPSQGAENVLDGKELLEIYEELDDSPASKDSRSYSKRRLSTVTEFLQPVEQKLDNGANGFESSPRRDSKRSLSEVSIIKQQDPGTPQLTAFADEGNFCDKAVDGNVVATKHTPQHQGSDLSSDIFYASSVVWDVAAADDSPKRMSFVQLGEPVVNCLTMDRYLTDFSNHYSSFIKPKVQRSNHPISRSCEAIGISKPTLPSRSRRISFDQIRYDGDTHFTPPEEKGPLLGKRNLCDRLLHTSPVTPDDQCLNVSPHASSSAALCNLDRSSASSVSKKHFLQSPYSKIQGKFGSDTESVTSSRTLHPGKDSLAEVEKGGSGKRARTLFTNQESSTPRVGDDCLNSYSPQYSCFKVNYEDMVDRRGIQHSWGPENLSGPLFLAEESDCNFRKSTGSAWDCGLISDCGMMTDDGLRRLESRGPSLHDLCKVWDEECMDLVTRSLKYKSLMTNPNLLRHEVKLAFEKPEPTSSQSAAWEIENIERLLEKLETRESHKELIKQQRDAIYINIATNASMRDRYRLYSKWGIRRLSRGRLRKVIYDLLWKDPKRYHASADLVLQYL</sequence>
<protein>
    <recommendedName>
        <fullName evidence="2">lysozyme</fullName>
        <ecNumber evidence="2">3.2.1.17</ecNumber>
    </recommendedName>
</protein>
<evidence type="ECO:0000256" key="9">
    <source>
        <dbReference type="SAM" id="MobiDB-lite"/>
    </source>
</evidence>
<proteinExistence type="predicted"/>
<dbReference type="InterPro" id="IPR000048">
    <property type="entry name" value="IQ_motif_EF-hand-BS"/>
</dbReference>
<keyword evidence="7" id="KW-0326">Glycosidase</keyword>
<evidence type="ECO:0000256" key="3">
    <source>
        <dbReference type="ARBA" id="ARBA00022529"/>
    </source>
</evidence>
<dbReference type="Proteomes" id="UP000006727">
    <property type="component" value="Chromosome 16"/>
</dbReference>
<keyword evidence="5" id="KW-0378">Hydrolase</keyword>
<feature type="region of interest" description="Disordered" evidence="9">
    <location>
        <begin position="477"/>
        <end position="499"/>
    </location>
</feature>
<reference evidence="10 12" key="1">
    <citation type="journal article" date="2008" name="Science">
        <title>The Physcomitrella genome reveals evolutionary insights into the conquest of land by plants.</title>
        <authorList>
            <person name="Rensing S."/>
            <person name="Lang D."/>
            <person name="Zimmer A."/>
            <person name="Terry A."/>
            <person name="Salamov A."/>
            <person name="Shapiro H."/>
            <person name="Nishiyama T."/>
            <person name="Perroud P.-F."/>
            <person name="Lindquist E."/>
            <person name="Kamisugi Y."/>
            <person name="Tanahashi T."/>
            <person name="Sakakibara K."/>
            <person name="Fujita T."/>
            <person name="Oishi K."/>
            <person name="Shin-I T."/>
            <person name="Kuroki Y."/>
            <person name="Toyoda A."/>
            <person name="Suzuki Y."/>
            <person name="Hashimoto A."/>
            <person name="Yamaguchi K."/>
            <person name="Sugano A."/>
            <person name="Kohara Y."/>
            <person name="Fujiyama A."/>
            <person name="Anterola A."/>
            <person name="Aoki S."/>
            <person name="Ashton N."/>
            <person name="Barbazuk W.B."/>
            <person name="Barker E."/>
            <person name="Bennetzen J."/>
            <person name="Bezanilla M."/>
            <person name="Blankenship R."/>
            <person name="Cho S.H."/>
            <person name="Dutcher S."/>
            <person name="Estelle M."/>
            <person name="Fawcett J.A."/>
            <person name="Gundlach H."/>
            <person name="Hanada K."/>
            <person name="Heyl A."/>
            <person name="Hicks K.A."/>
            <person name="Hugh J."/>
            <person name="Lohr M."/>
            <person name="Mayer K."/>
            <person name="Melkozernov A."/>
            <person name="Murata T."/>
            <person name="Nelson D."/>
            <person name="Pils B."/>
            <person name="Prigge M."/>
            <person name="Reiss B."/>
            <person name="Renner T."/>
            <person name="Rombauts S."/>
            <person name="Rushton P."/>
            <person name="Sanderfoot A."/>
            <person name="Schween G."/>
            <person name="Shiu S.-H."/>
            <person name="Stueber K."/>
            <person name="Theodoulou F.L."/>
            <person name="Tu H."/>
            <person name="Van de Peer Y."/>
            <person name="Verrier P.J."/>
            <person name="Waters E."/>
            <person name="Wood A."/>
            <person name="Yang L."/>
            <person name="Cove D."/>
            <person name="Cuming A."/>
            <person name="Hasebe M."/>
            <person name="Lucas S."/>
            <person name="Mishler D.B."/>
            <person name="Reski R."/>
            <person name="Grigoriev I."/>
            <person name="Quatrano R.S."/>
            <person name="Boore J.L."/>
        </authorList>
    </citation>
    <scope>NUCLEOTIDE SEQUENCE [LARGE SCALE GENOMIC DNA]</scope>
    <source>
        <strain evidence="11 12">cv. Gransden 2004</strain>
    </source>
</reference>
<dbReference type="Gene3D" id="1.20.5.190">
    <property type="match status" value="1"/>
</dbReference>
<keyword evidence="12" id="KW-1185">Reference proteome</keyword>
<evidence type="ECO:0000256" key="1">
    <source>
        <dbReference type="ARBA" id="ARBA00000632"/>
    </source>
</evidence>
<dbReference type="Gramene" id="Pp3c16_16260V3.2">
    <property type="protein sequence ID" value="Pp3c16_16260V3.2"/>
    <property type="gene ID" value="Pp3c16_16260"/>
</dbReference>
<evidence type="ECO:0000256" key="8">
    <source>
        <dbReference type="SAM" id="Coils"/>
    </source>
</evidence>
<feature type="region of interest" description="Disordered" evidence="9">
    <location>
        <begin position="829"/>
        <end position="852"/>
    </location>
</feature>
<dbReference type="EC" id="3.2.1.17" evidence="2"/>
<keyword evidence="8" id="KW-0175">Coiled coil</keyword>
<dbReference type="GO" id="GO:0003796">
    <property type="term" value="F:lysozyme activity"/>
    <property type="evidence" value="ECO:0000318"/>
    <property type="project" value="GO_Central"/>
</dbReference>
<evidence type="ECO:0000256" key="4">
    <source>
        <dbReference type="ARBA" id="ARBA00022638"/>
    </source>
</evidence>
<feature type="compositionally biased region" description="Low complexity" evidence="9">
    <location>
        <begin position="179"/>
        <end position="194"/>
    </location>
</feature>
<dbReference type="OrthoDB" id="2018184at2759"/>
<keyword evidence="4" id="KW-0081">Bacteriolytic enzyme</keyword>
<feature type="compositionally biased region" description="Basic and acidic residues" evidence="9">
    <location>
        <begin position="1082"/>
        <end position="1094"/>
    </location>
</feature>
<evidence type="ECO:0000256" key="5">
    <source>
        <dbReference type="ARBA" id="ARBA00022801"/>
    </source>
</evidence>
<feature type="compositionally biased region" description="Polar residues" evidence="9">
    <location>
        <begin position="1070"/>
        <end position="1079"/>
    </location>
</feature>
<dbReference type="GO" id="GO:0042742">
    <property type="term" value="P:defense response to bacterium"/>
    <property type="evidence" value="ECO:0007669"/>
    <property type="project" value="UniProtKB-KW"/>
</dbReference>
<evidence type="ECO:0000256" key="2">
    <source>
        <dbReference type="ARBA" id="ARBA00012732"/>
    </source>
</evidence>
<dbReference type="SMART" id="SM00015">
    <property type="entry name" value="IQ"/>
    <property type="match status" value="1"/>
</dbReference>
<dbReference type="RefSeq" id="XP_024399593.1">
    <property type="nucleotide sequence ID" value="XM_024543825.2"/>
</dbReference>
<feature type="region of interest" description="Disordered" evidence="9">
    <location>
        <begin position="1066"/>
        <end position="1096"/>
    </location>
</feature>
<dbReference type="PANTHER" id="PTHR11195">
    <property type="entry name" value="DESTABILASE-RELATED"/>
    <property type="match status" value="1"/>
</dbReference>
<comment type="catalytic activity">
    <reaction evidence="1">
        <text>Hydrolysis of (1-&gt;4)-beta-linkages between N-acetylmuramic acid and N-acetyl-D-glucosamine residues in a peptidoglycan and between N-acetyl-D-glucosamine residues in chitodextrins.</text>
        <dbReference type="EC" id="3.2.1.17"/>
    </reaction>
</comment>
<dbReference type="Pfam" id="PF00612">
    <property type="entry name" value="IQ"/>
    <property type="match status" value="1"/>
</dbReference>
<accession>A0A2K1J8W0</accession>
<feature type="coiled-coil region" evidence="8">
    <location>
        <begin position="1245"/>
        <end position="1275"/>
    </location>
</feature>
<dbReference type="PROSITE" id="PS50096">
    <property type="entry name" value="IQ"/>
    <property type="match status" value="1"/>
</dbReference>
<dbReference type="KEGG" id="ppp:112293882"/>
<dbReference type="PaxDb" id="3218-PP1S197_99V6.2"/>
<dbReference type="PANTHER" id="PTHR11195:SF13">
    <property type="entry name" value="INVERTEBRATE-TYPE LYSOZYME 2-RELATED"/>
    <property type="match status" value="1"/>
</dbReference>
<evidence type="ECO:0000313" key="12">
    <source>
        <dbReference type="Proteomes" id="UP000006727"/>
    </source>
</evidence>
<gene>
    <name evidence="11" type="primary">LOC112293882</name>
    <name evidence="10" type="ORF">PHYPA_021059</name>
</gene>
<dbReference type="EnsemblPlants" id="Pp3c16_16260V3.2">
    <property type="protein sequence ID" value="Pp3c16_16260V3.2"/>
    <property type="gene ID" value="Pp3c16_16260"/>
</dbReference>
<keyword evidence="3" id="KW-0929">Antimicrobial</keyword>
<dbReference type="EnsemblPlants" id="Pp3c16_16260V3.3">
    <property type="protein sequence ID" value="Pp3c16_16260V3.3"/>
    <property type="gene ID" value="Pp3c16_16260"/>
</dbReference>
<dbReference type="RefSeq" id="XP_024399596.1">
    <property type="nucleotide sequence ID" value="XM_024543828.2"/>
</dbReference>
<evidence type="ECO:0000256" key="7">
    <source>
        <dbReference type="ARBA" id="ARBA00023295"/>
    </source>
</evidence>